<dbReference type="SMART" id="SM00382">
    <property type="entry name" value="AAA"/>
    <property type="match status" value="1"/>
</dbReference>
<dbReference type="PANTHER" id="PTHR42788">
    <property type="entry name" value="TAURINE IMPORT ATP-BINDING PROTEIN-RELATED"/>
    <property type="match status" value="1"/>
</dbReference>
<dbReference type="CDD" id="cd03293">
    <property type="entry name" value="ABC_NrtD_SsuB_transporters"/>
    <property type="match status" value="1"/>
</dbReference>
<dbReference type="InterPro" id="IPR003439">
    <property type="entry name" value="ABC_transporter-like_ATP-bd"/>
</dbReference>
<accession>A0ABT8GLW0</accession>
<keyword evidence="6" id="KW-1185">Reference proteome</keyword>
<dbReference type="Gene3D" id="3.40.50.300">
    <property type="entry name" value="P-loop containing nucleotide triphosphate hydrolases"/>
    <property type="match status" value="1"/>
</dbReference>
<dbReference type="PANTHER" id="PTHR42788:SF2">
    <property type="entry name" value="ABC TRANSPORTER ATP-BINDING PROTEIN"/>
    <property type="match status" value="1"/>
</dbReference>
<dbReference type="InterPro" id="IPR050166">
    <property type="entry name" value="ABC_transporter_ATP-bind"/>
</dbReference>
<evidence type="ECO:0000256" key="3">
    <source>
        <dbReference type="ARBA" id="ARBA00022840"/>
    </source>
</evidence>
<keyword evidence="1" id="KW-0813">Transport</keyword>
<dbReference type="PROSITE" id="PS50893">
    <property type="entry name" value="ABC_TRANSPORTER_2"/>
    <property type="match status" value="1"/>
</dbReference>
<evidence type="ECO:0000259" key="4">
    <source>
        <dbReference type="PROSITE" id="PS50893"/>
    </source>
</evidence>
<comment type="caution">
    <text evidence="5">The sequence shown here is derived from an EMBL/GenBank/DDBJ whole genome shotgun (WGS) entry which is preliminary data.</text>
</comment>
<dbReference type="RefSeq" id="WP_301136025.1">
    <property type="nucleotide sequence ID" value="NZ_JAUHTQ010000001.1"/>
</dbReference>
<dbReference type="InterPro" id="IPR027417">
    <property type="entry name" value="P-loop_NTPase"/>
</dbReference>
<dbReference type="InterPro" id="IPR017871">
    <property type="entry name" value="ABC_transporter-like_CS"/>
</dbReference>
<dbReference type="SUPFAM" id="SSF52540">
    <property type="entry name" value="P-loop containing nucleoside triphosphate hydrolases"/>
    <property type="match status" value="1"/>
</dbReference>
<keyword evidence="3 5" id="KW-0067">ATP-binding</keyword>
<gene>
    <name evidence="5" type="ORF">QYB95_00015</name>
</gene>
<evidence type="ECO:0000313" key="5">
    <source>
        <dbReference type="EMBL" id="MDN4491906.1"/>
    </source>
</evidence>
<name>A0ABT8GLW0_9BACL</name>
<sequence>MSLTITELDIAFGQLPVLEKMNLQVNNDEFVAILGPSGSGKSTLLQLIGGLLTPDNGMIQLNGESINGKKGLISYMPQHPSLFPWRTVLENVVLAAEIKGKPEYEEAKRLLEKAGLAEFENSYPNELSGGMKQRVAFIRALLSKQSLLCLDEPFSALDEFTRIKMQNWLLSIWEENRKSILFITHSIEEAMFLADRIYVLSKRPAHVKAEITVPFSRPRNERLLETNEFFHLKKQIFQHMKEDIADDD</sequence>
<feature type="domain" description="ABC transporter" evidence="4">
    <location>
        <begin position="3"/>
        <end position="227"/>
    </location>
</feature>
<dbReference type="Pfam" id="PF00005">
    <property type="entry name" value="ABC_tran"/>
    <property type="match status" value="1"/>
</dbReference>
<reference evidence="5" key="1">
    <citation type="submission" date="2023-07" db="EMBL/GenBank/DDBJ databases">
        <title>Ureibacillus sp. isolated from freshwater well.</title>
        <authorList>
            <person name="Kirdat K."/>
            <person name="Bhatt A."/>
            <person name="Teware R."/>
            <person name="Bhavsar Y."/>
            <person name="Yadav A."/>
        </authorList>
    </citation>
    <scope>NUCLEOTIDE SEQUENCE</scope>
    <source>
        <strain evidence="5">BA0131</strain>
    </source>
</reference>
<protein>
    <submittedName>
        <fullName evidence="5">ABC transporter ATP-binding protein</fullName>
    </submittedName>
</protein>
<keyword evidence="2" id="KW-0547">Nucleotide-binding</keyword>
<dbReference type="InterPro" id="IPR003593">
    <property type="entry name" value="AAA+_ATPase"/>
</dbReference>
<dbReference type="EMBL" id="JAUHTQ010000001">
    <property type="protein sequence ID" value="MDN4491906.1"/>
    <property type="molecule type" value="Genomic_DNA"/>
</dbReference>
<dbReference type="GO" id="GO:0005524">
    <property type="term" value="F:ATP binding"/>
    <property type="evidence" value="ECO:0007669"/>
    <property type="project" value="UniProtKB-KW"/>
</dbReference>
<dbReference type="Proteomes" id="UP001172743">
    <property type="component" value="Unassembled WGS sequence"/>
</dbReference>
<evidence type="ECO:0000256" key="2">
    <source>
        <dbReference type="ARBA" id="ARBA00022741"/>
    </source>
</evidence>
<organism evidence="5 6">
    <name type="scientific">Ureibacillus aquaedulcis</name>
    <dbReference type="NCBI Taxonomy" id="3058421"/>
    <lineage>
        <taxon>Bacteria</taxon>
        <taxon>Bacillati</taxon>
        <taxon>Bacillota</taxon>
        <taxon>Bacilli</taxon>
        <taxon>Bacillales</taxon>
        <taxon>Caryophanaceae</taxon>
        <taxon>Ureibacillus</taxon>
    </lineage>
</organism>
<proteinExistence type="predicted"/>
<evidence type="ECO:0000256" key="1">
    <source>
        <dbReference type="ARBA" id="ARBA00022448"/>
    </source>
</evidence>
<dbReference type="PROSITE" id="PS00211">
    <property type="entry name" value="ABC_TRANSPORTER_1"/>
    <property type="match status" value="1"/>
</dbReference>
<evidence type="ECO:0000313" key="6">
    <source>
        <dbReference type="Proteomes" id="UP001172743"/>
    </source>
</evidence>